<feature type="region of interest" description="Disordered" evidence="1">
    <location>
        <begin position="44"/>
        <end position="82"/>
    </location>
</feature>
<proteinExistence type="predicted"/>
<evidence type="ECO:0000256" key="1">
    <source>
        <dbReference type="SAM" id="MobiDB-lite"/>
    </source>
</evidence>
<protein>
    <submittedName>
        <fullName evidence="2">Uncharacterized protein</fullName>
    </submittedName>
</protein>
<organism evidence="2 3">
    <name type="scientific">Vespula squamosa</name>
    <name type="common">Southern yellow jacket</name>
    <name type="synonym">Wasp</name>
    <dbReference type="NCBI Taxonomy" id="30214"/>
    <lineage>
        <taxon>Eukaryota</taxon>
        <taxon>Metazoa</taxon>
        <taxon>Ecdysozoa</taxon>
        <taxon>Arthropoda</taxon>
        <taxon>Hexapoda</taxon>
        <taxon>Insecta</taxon>
        <taxon>Pterygota</taxon>
        <taxon>Neoptera</taxon>
        <taxon>Endopterygota</taxon>
        <taxon>Hymenoptera</taxon>
        <taxon>Apocrita</taxon>
        <taxon>Aculeata</taxon>
        <taxon>Vespoidea</taxon>
        <taxon>Vespidae</taxon>
        <taxon>Vespinae</taxon>
        <taxon>Vespula</taxon>
    </lineage>
</organism>
<keyword evidence="3" id="KW-1185">Reference proteome</keyword>
<reference evidence="2 3" key="1">
    <citation type="journal article" date="2024" name="Ann. Entomol. Soc. Am.">
        <title>Genomic analyses of the southern and eastern yellowjacket wasps (Hymenoptera: Vespidae) reveal evolutionary signatures of social life.</title>
        <authorList>
            <person name="Catto M.A."/>
            <person name="Caine P.B."/>
            <person name="Orr S.E."/>
            <person name="Hunt B.G."/>
            <person name="Goodisman M.A.D."/>
        </authorList>
    </citation>
    <scope>NUCLEOTIDE SEQUENCE [LARGE SCALE GENOMIC DNA]</scope>
    <source>
        <strain evidence="2">233</strain>
        <tissue evidence="2">Head and thorax</tissue>
    </source>
</reference>
<dbReference type="AlphaFoldDB" id="A0ABD2C507"/>
<evidence type="ECO:0000313" key="3">
    <source>
        <dbReference type="Proteomes" id="UP001607302"/>
    </source>
</evidence>
<evidence type="ECO:0000313" key="2">
    <source>
        <dbReference type="EMBL" id="KAL2740121.1"/>
    </source>
</evidence>
<comment type="caution">
    <text evidence="2">The sequence shown here is derived from an EMBL/GenBank/DDBJ whole genome shotgun (WGS) entry which is preliminary data.</text>
</comment>
<dbReference type="EMBL" id="JAUDFV010000020">
    <property type="protein sequence ID" value="KAL2740121.1"/>
    <property type="molecule type" value="Genomic_DNA"/>
</dbReference>
<gene>
    <name evidence="2" type="ORF">V1478_000262</name>
</gene>
<sequence length="82" mass="9594">MEKHVRYPQDRKRHSNLTKIRSIFISHTQMESSKFMKIGHVVSNPLNSSRRIGTPRDSAVISDDDDDDHDDDHNAMKTMMRQ</sequence>
<name>A0ABD2C507_VESSQ</name>
<accession>A0ABD2C507</accession>
<dbReference type="Proteomes" id="UP001607302">
    <property type="component" value="Unassembled WGS sequence"/>
</dbReference>